<dbReference type="Pfam" id="PF00231">
    <property type="entry name" value="ATP-synt"/>
    <property type="match status" value="1"/>
</dbReference>
<evidence type="ECO:0000256" key="6">
    <source>
        <dbReference type="ARBA" id="ARBA00023065"/>
    </source>
</evidence>
<protein>
    <submittedName>
        <fullName evidence="10">ATP synthase F1 subunit gamma</fullName>
        <ecNumber evidence="10">3.6.3.14</ecNumber>
    </submittedName>
</protein>
<comment type="caution">
    <text evidence="10">The sequence shown here is derived from an EMBL/GenBank/DDBJ whole genome shotgun (WGS) entry which is preliminary data.</text>
</comment>
<keyword evidence="8" id="KW-0139">CF(1)</keyword>
<evidence type="ECO:0000256" key="1">
    <source>
        <dbReference type="ARBA" id="ARBA00003456"/>
    </source>
</evidence>
<dbReference type="Proteomes" id="UP000266426">
    <property type="component" value="Unassembled WGS sequence"/>
</dbReference>
<dbReference type="PROSITE" id="PS00153">
    <property type="entry name" value="ATPASE_GAMMA"/>
    <property type="match status" value="1"/>
</dbReference>
<dbReference type="NCBIfam" id="TIGR01146">
    <property type="entry name" value="ATPsyn_F1gamma"/>
    <property type="match status" value="1"/>
</dbReference>
<evidence type="ECO:0000256" key="8">
    <source>
        <dbReference type="ARBA" id="ARBA00023196"/>
    </source>
</evidence>
<dbReference type="PRINTS" id="PR00126">
    <property type="entry name" value="ATPASEGAMMA"/>
</dbReference>
<comment type="subcellular location">
    <subcellularLocation>
        <location evidence="2">Membrane</location>
        <topology evidence="2">Peripheral membrane protein</topology>
    </subcellularLocation>
</comment>
<evidence type="ECO:0000313" key="11">
    <source>
        <dbReference type="Proteomes" id="UP000266426"/>
    </source>
</evidence>
<keyword evidence="7" id="KW-0472">Membrane</keyword>
<dbReference type="CDD" id="cd12151">
    <property type="entry name" value="F1-ATPase_gamma"/>
    <property type="match status" value="1"/>
</dbReference>
<evidence type="ECO:0000313" key="10">
    <source>
        <dbReference type="EMBL" id="RJP59322.1"/>
    </source>
</evidence>
<organism evidence="10 11">
    <name type="scientific">Candidatus Auribacter fodinae</name>
    <dbReference type="NCBI Taxonomy" id="2093366"/>
    <lineage>
        <taxon>Bacteria</taxon>
        <taxon>Pseudomonadati</taxon>
        <taxon>Candidatus Auribacterota</taxon>
        <taxon>Candidatus Auribacteria</taxon>
        <taxon>Candidatus Auribacterales</taxon>
        <taxon>Candidatus Auribacteraceae</taxon>
        <taxon>Candidatus Auribacter</taxon>
    </lineage>
</organism>
<comment type="similarity">
    <text evidence="3">Belongs to the ATPase gamma chain family.</text>
</comment>
<gene>
    <name evidence="10" type="primary">atpG</name>
    <name evidence="10" type="ORF">C4541_06235</name>
</gene>
<dbReference type="GO" id="GO:0016787">
    <property type="term" value="F:hydrolase activity"/>
    <property type="evidence" value="ECO:0007669"/>
    <property type="project" value="UniProtKB-KW"/>
</dbReference>
<accession>A0A3A4R2W8</accession>
<keyword evidence="6" id="KW-0406">Ion transport</keyword>
<evidence type="ECO:0000256" key="9">
    <source>
        <dbReference type="ARBA" id="ARBA00023310"/>
    </source>
</evidence>
<dbReference type="AlphaFoldDB" id="A0A3A4R2W8"/>
<keyword evidence="5" id="KW-0375">Hydrogen ion transport</keyword>
<comment type="function">
    <text evidence="1">Produces ATP from ADP in the presence of a proton gradient across the membrane. The gamma chain is believed to be important in regulating ATPase activity and the flow of protons through the CF(0) complex.</text>
</comment>
<evidence type="ECO:0000256" key="2">
    <source>
        <dbReference type="ARBA" id="ARBA00004170"/>
    </source>
</evidence>
<dbReference type="EMBL" id="QZJZ01000051">
    <property type="protein sequence ID" value="RJP59322.1"/>
    <property type="molecule type" value="Genomic_DNA"/>
</dbReference>
<dbReference type="GO" id="GO:0045259">
    <property type="term" value="C:proton-transporting ATP synthase complex"/>
    <property type="evidence" value="ECO:0007669"/>
    <property type="project" value="UniProtKB-KW"/>
</dbReference>
<keyword evidence="10" id="KW-0378">Hydrolase</keyword>
<dbReference type="HAMAP" id="MF_00815">
    <property type="entry name" value="ATP_synth_gamma_bact"/>
    <property type="match status" value="1"/>
</dbReference>
<dbReference type="Gene3D" id="3.40.1380.10">
    <property type="match status" value="1"/>
</dbReference>
<feature type="non-terminal residue" evidence="10">
    <location>
        <position position="1"/>
    </location>
</feature>
<evidence type="ECO:0000256" key="3">
    <source>
        <dbReference type="ARBA" id="ARBA00007681"/>
    </source>
</evidence>
<dbReference type="InterPro" id="IPR000131">
    <property type="entry name" value="ATP_synth_F1_gsu"/>
</dbReference>
<dbReference type="SUPFAM" id="SSF52943">
    <property type="entry name" value="ATP synthase (F1-ATPase), gamma subunit"/>
    <property type="match status" value="1"/>
</dbReference>
<evidence type="ECO:0000256" key="5">
    <source>
        <dbReference type="ARBA" id="ARBA00022781"/>
    </source>
</evidence>
<dbReference type="GO" id="GO:0046933">
    <property type="term" value="F:proton-transporting ATP synthase activity, rotational mechanism"/>
    <property type="evidence" value="ECO:0007669"/>
    <property type="project" value="InterPro"/>
</dbReference>
<reference evidence="10 11" key="1">
    <citation type="journal article" date="2017" name="ISME J.">
        <title>Energy and carbon metabolisms in a deep terrestrial subsurface fluid microbial community.</title>
        <authorList>
            <person name="Momper L."/>
            <person name="Jungbluth S.P."/>
            <person name="Lee M.D."/>
            <person name="Amend J.P."/>
        </authorList>
    </citation>
    <scope>NUCLEOTIDE SEQUENCE [LARGE SCALE GENOMIC DNA]</scope>
    <source>
        <strain evidence="10">SURF_26</strain>
    </source>
</reference>
<name>A0A3A4R2W8_9BACT</name>
<keyword evidence="9" id="KW-0066">ATP synthesis</keyword>
<dbReference type="Gene3D" id="1.10.287.80">
    <property type="entry name" value="ATP synthase, gamma subunit, helix hairpin domain"/>
    <property type="match status" value="1"/>
</dbReference>
<dbReference type="InterPro" id="IPR023632">
    <property type="entry name" value="ATP_synth_F1_gsu_CS"/>
</dbReference>
<evidence type="ECO:0000256" key="7">
    <source>
        <dbReference type="ARBA" id="ARBA00023136"/>
    </source>
</evidence>
<sequence length="284" mass="32508">MANIRDIKTRIVSVREISKITRAMKMVSTAKYKKAMRFLDDGNQYVQEVESLLIRVSTDVVYRYNPYFSINKNSDKELLIVVTADKGLCGSFNTNLIRSALQKINGSTDLFIIGKRGRSILEKKHPDRIFGVTVDLSEHDLFKRAIRTMLSVKQAFLNGKYREVKIIYNHFESLGRLPLVCEQLLPLPKPDPLKQKSQRSLMLEPSPDAVFNHLMDHYIDLKLFKILLESQLAEHITRMNAMEAATKNADELINQLVLSYNRARQALITTELLEVVNGAEALKQ</sequence>
<evidence type="ECO:0000256" key="4">
    <source>
        <dbReference type="ARBA" id="ARBA00022448"/>
    </source>
</evidence>
<dbReference type="PANTHER" id="PTHR11693:SF22">
    <property type="entry name" value="ATP SYNTHASE SUBUNIT GAMMA, MITOCHONDRIAL"/>
    <property type="match status" value="1"/>
</dbReference>
<dbReference type="EC" id="3.6.3.14" evidence="10"/>
<dbReference type="PANTHER" id="PTHR11693">
    <property type="entry name" value="ATP SYNTHASE GAMMA CHAIN"/>
    <property type="match status" value="1"/>
</dbReference>
<keyword evidence="4" id="KW-0813">Transport</keyword>
<proteinExistence type="inferred from homology"/>
<dbReference type="InterPro" id="IPR035968">
    <property type="entry name" value="ATP_synth_F1_ATPase_gsu"/>
</dbReference>